<dbReference type="AlphaFoldDB" id="A0A098R290"/>
<evidence type="ECO:0000259" key="7">
    <source>
        <dbReference type="PROSITE" id="PS00716"/>
    </source>
</evidence>
<dbReference type="PRINTS" id="PR00046">
    <property type="entry name" value="SIGMA70FCT"/>
</dbReference>
<feature type="domain" description="RNA polymerase sigma-70" evidence="7">
    <location>
        <begin position="244"/>
        <end position="270"/>
    </location>
</feature>
<dbReference type="PIRSF" id="PIRSF000770">
    <property type="entry name" value="RNA_pol_sigma-SigE/K"/>
    <property type="match status" value="1"/>
</dbReference>
<dbReference type="Pfam" id="PF04542">
    <property type="entry name" value="Sigma70_r2"/>
    <property type="match status" value="1"/>
</dbReference>
<keyword evidence="2 5" id="KW-0731">Sigma factor</keyword>
<comment type="caution">
    <text evidence="8">The sequence shown here is derived from an EMBL/GenBank/DDBJ whole genome shotgun (WGS) entry which is preliminary data.</text>
</comment>
<evidence type="ECO:0000256" key="2">
    <source>
        <dbReference type="ARBA" id="ARBA00023082"/>
    </source>
</evidence>
<reference evidence="8 9" key="1">
    <citation type="submission" date="2014-05" db="EMBL/GenBank/DDBJ databases">
        <title>De novo Genome Sequence of Spirocheata sp.</title>
        <authorList>
            <person name="Shivani Y."/>
            <person name="Subhash Y."/>
            <person name="Tushar L."/>
            <person name="Sasikala C."/>
            <person name="Ramana C.V."/>
        </authorList>
    </citation>
    <scope>NUCLEOTIDE SEQUENCE [LARGE SCALE GENOMIC DNA]</scope>
    <source>
        <strain evidence="8 9">JC230</strain>
    </source>
</reference>
<dbReference type="InterPro" id="IPR013325">
    <property type="entry name" value="RNA_pol_sigma_r2"/>
</dbReference>
<dbReference type="InterPro" id="IPR007630">
    <property type="entry name" value="RNA_pol_sigma70_r4"/>
</dbReference>
<dbReference type="Pfam" id="PF04539">
    <property type="entry name" value="Sigma70_r3"/>
    <property type="match status" value="1"/>
</dbReference>
<keyword evidence="9" id="KW-1185">Reference proteome</keyword>
<evidence type="ECO:0000256" key="4">
    <source>
        <dbReference type="ARBA" id="ARBA00023163"/>
    </source>
</evidence>
<dbReference type="InterPro" id="IPR007624">
    <property type="entry name" value="RNA_pol_sigma70_r3"/>
</dbReference>
<dbReference type="InterPro" id="IPR014284">
    <property type="entry name" value="RNA_pol_sigma-70_dom"/>
</dbReference>
<protein>
    <recommendedName>
        <fullName evidence="5">RNA polymerase sigma factor</fullName>
    </recommendedName>
</protein>
<keyword evidence="1 5" id="KW-0805">Transcription regulation</keyword>
<dbReference type="STRING" id="1480694.DC28_01305"/>
<organism evidence="8 9">
    <name type="scientific">Spirochaeta lutea</name>
    <dbReference type="NCBI Taxonomy" id="1480694"/>
    <lineage>
        <taxon>Bacteria</taxon>
        <taxon>Pseudomonadati</taxon>
        <taxon>Spirochaetota</taxon>
        <taxon>Spirochaetia</taxon>
        <taxon>Spirochaetales</taxon>
        <taxon>Spirochaetaceae</taxon>
        <taxon>Spirochaeta</taxon>
    </lineage>
</organism>
<dbReference type="PANTHER" id="PTHR30603">
    <property type="entry name" value="RNA POLYMERASE SIGMA FACTOR RPO"/>
    <property type="match status" value="1"/>
</dbReference>
<dbReference type="Pfam" id="PF04545">
    <property type="entry name" value="Sigma70_r4"/>
    <property type="match status" value="1"/>
</dbReference>
<gene>
    <name evidence="8" type="ORF">DC28_01305</name>
</gene>
<dbReference type="SUPFAM" id="SSF88946">
    <property type="entry name" value="Sigma2 domain of RNA polymerase sigma factors"/>
    <property type="match status" value="1"/>
</dbReference>
<dbReference type="NCBIfam" id="TIGR02937">
    <property type="entry name" value="sigma70-ECF"/>
    <property type="match status" value="1"/>
</dbReference>
<dbReference type="RefSeq" id="WP_037544909.1">
    <property type="nucleotide sequence ID" value="NZ_JNUP01000003.1"/>
</dbReference>
<dbReference type="InterPro" id="IPR050239">
    <property type="entry name" value="Sigma-70_RNA_pol_init_factors"/>
</dbReference>
<dbReference type="InterPro" id="IPR036388">
    <property type="entry name" value="WH-like_DNA-bd_sf"/>
</dbReference>
<evidence type="ECO:0000256" key="1">
    <source>
        <dbReference type="ARBA" id="ARBA00023015"/>
    </source>
</evidence>
<keyword evidence="4 5" id="KW-0804">Transcription</keyword>
<dbReference type="PROSITE" id="PS00715">
    <property type="entry name" value="SIGMA70_1"/>
    <property type="match status" value="1"/>
</dbReference>
<evidence type="ECO:0000259" key="6">
    <source>
        <dbReference type="PROSITE" id="PS00715"/>
    </source>
</evidence>
<dbReference type="PROSITE" id="PS00716">
    <property type="entry name" value="SIGMA70_2"/>
    <property type="match status" value="1"/>
</dbReference>
<evidence type="ECO:0000256" key="5">
    <source>
        <dbReference type="RuleBase" id="RU362124"/>
    </source>
</evidence>
<keyword evidence="3 5" id="KW-0238">DNA-binding</keyword>
<sequence length="282" mass="32780">MVKQQTKSEQVNGEDSVQSYFDDIKRNPLLTFDEELELSRRIEAGDPDAKQRLIESNLRLVIKIAKQYICPGVTFLDLVQEGNLGLLQAASKYDYRKEVRFSTYASWWIKQSITRALANKKRQIRLPHRKEDTLKKIQAAYNVLSQRFMRKPRAEEIADFLGVTRDEVVSIMSLSETVVSLDSELQSDGGTLYDLCLDYSYSPDRFLMQKVVHDTMEDLLDRLEARERRVLCARYGLNGEAKRTLKEIAEVFDVSPETVRQIEMRSIRKLRIMAEELKDVFL</sequence>
<evidence type="ECO:0000256" key="3">
    <source>
        <dbReference type="ARBA" id="ARBA00023125"/>
    </source>
</evidence>
<dbReference type="InterPro" id="IPR009042">
    <property type="entry name" value="RNA_pol_sigma70_r1_2"/>
</dbReference>
<dbReference type="Pfam" id="PF00140">
    <property type="entry name" value="Sigma70_r1_2"/>
    <property type="match status" value="1"/>
</dbReference>
<dbReference type="PANTHER" id="PTHR30603:SF47">
    <property type="entry name" value="RNA POLYMERASE SIGMA FACTOR SIGD, CHLOROPLASTIC"/>
    <property type="match status" value="1"/>
</dbReference>
<evidence type="ECO:0000313" key="8">
    <source>
        <dbReference type="EMBL" id="KGE73871.1"/>
    </source>
</evidence>
<dbReference type="GO" id="GO:0006352">
    <property type="term" value="P:DNA-templated transcription initiation"/>
    <property type="evidence" value="ECO:0007669"/>
    <property type="project" value="InterPro"/>
</dbReference>
<dbReference type="Proteomes" id="UP000029692">
    <property type="component" value="Unassembled WGS sequence"/>
</dbReference>
<dbReference type="InterPro" id="IPR007627">
    <property type="entry name" value="RNA_pol_sigma70_r2"/>
</dbReference>
<name>A0A098R290_9SPIO</name>
<proteinExistence type="inferred from homology"/>
<accession>A0A098R290</accession>
<evidence type="ECO:0000313" key="9">
    <source>
        <dbReference type="Proteomes" id="UP000029692"/>
    </source>
</evidence>
<dbReference type="InterPro" id="IPR000943">
    <property type="entry name" value="RNA_pol_sigma70"/>
</dbReference>
<dbReference type="OrthoDB" id="9809557at2"/>
<dbReference type="eggNOG" id="COG0568">
    <property type="taxonomic scope" value="Bacteria"/>
</dbReference>
<dbReference type="GO" id="GO:0003677">
    <property type="term" value="F:DNA binding"/>
    <property type="evidence" value="ECO:0007669"/>
    <property type="project" value="UniProtKB-KW"/>
</dbReference>
<dbReference type="Gene3D" id="1.10.10.10">
    <property type="entry name" value="Winged helix-like DNA-binding domain superfamily/Winged helix DNA-binding domain"/>
    <property type="match status" value="2"/>
</dbReference>
<feature type="domain" description="RNA polymerase sigma-70" evidence="6">
    <location>
        <begin position="77"/>
        <end position="90"/>
    </location>
</feature>
<dbReference type="GO" id="GO:0016987">
    <property type="term" value="F:sigma factor activity"/>
    <property type="evidence" value="ECO:0007669"/>
    <property type="project" value="UniProtKB-KW"/>
</dbReference>
<dbReference type="SUPFAM" id="SSF88659">
    <property type="entry name" value="Sigma3 and sigma4 domains of RNA polymerase sigma factors"/>
    <property type="match status" value="2"/>
</dbReference>
<comment type="similarity">
    <text evidence="5">Belongs to the sigma-70 factor family.</text>
</comment>
<dbReference type="EMBL" id="JNUP01000003">
    <property type="protein sequence ID" value="KGE73871.1"/>
    <property type="molecule type" value="Genomic_DNA"/>
</dbReference>
<dbReference type="CDD" id="cd06171">
    <property type="entry name" value="Sigma70_r4"/>
    <property type="match status" value="1"/>
</dbReference>
<dbReference type="InterPro" id="IPR013324">
    <property type="entry name" value="RNA_pol_sigma_r3/r4-like"/>
</dbReference>
<comment type="function">
    <text evidence="5">Sigma factors are initiation factors that promote the attachment of RNA polymerase to specific initiation sites and are then released.</text>
</comment>
<dbReference type="Gene3D" id="1.10.601.10">
    <property type="entry name" value="RNA Polymerase Primary Sigma Factor"/>
    <property type="match status" value="1"/>
</dbReference>